<dbReference type="HAMAP" id="MF_00244">
    <property type="entry name" value="NaMN_adenylyltr"/>
    <property type="match status" value="1"/>
</dbReference>
<dbReference type="NCBIfam" id="NF000843">
    <property type="entry name" value="PRK00071.2-2"/>
    <property type="match status" value="1"/>
</dbReference>
<evidence type="ECO:0000313" key="14">
    <source>
        <dbReference type="Proteomes" id="UP000284322"/>
    </source>
</evidence>
<dbReference type="SUPFAM" id="SSF52374">
    <property type="entry name" value="Nucleotidylyl transferase"/>
    <property type="match status" value="1"/>
</dbReference>
<dbReference type="OrthoDB" id="5295945at2"/>
<keyword evidence="14" id="KW-1185">Reference proteome</keyword>
<comment type="caution">
    <text evidence="13">The sequence shown here is derived from an EMBL/GenBank/DDBJ whole genome shotgun (WGS) entry which is preliminary data.</text>
</comment>
<evidence type="ECO:0000256" key="3">
    <source>
        <dbReference type="ARBA" id="ARBA00009014"/>
    </source>
</evidence>
<proteinExistence type="inferred from homology"/>
<accession>A0A419QYG5</accession>
<comment type="catalytic activity">
    <reaction evidence="10 11">
        <text>nicotinate beta-D-ribonucleotide + ATP + H(+) = deamido-NAD(+) + diphosphate</text>
        <dbReference type="Rhea" id="RHEA:22860"/>
        <dbReference type="ChEBI" id="CHEBI:15378"/>
        <dbReference type="ChEBI" id="CHEBI:30616"/>
        <dbReference type="ChEBI" id="CHEBI:33019"/>
        <dbReference type="ChEBI" id="CHEBI:57502"/>
        <dbReference type="ChEBI" id="CHEBI:58437"/>
        <dbReference type="EC" id="2.7.7.18"/>
    </reaction>
</comment>
<keyword evidence="8 11" id="KW-0067">ATP-binding</keyword>
<gene>
    <name evidence="11" type="primary">nadD</name>
    <name evidence="13" type="ORF">D6858_14600</name>
</gene>
<dbReference type="Pfam" id="PF01467">
    <property type="entry name" value="CTP_transf_like"/>
    <property type="match status" value="1"/>
</dbReference>
<evidence type="ECO:0000256" key="8">
    <source>
        <dbReference type="ARBA" id="ARBA00022840"/>
    </source>
</evidence>
<dbReference type="UniPathway" id="UPA00253">
    <property type="reaction ID" value="UER00332"/>
</dbReference>
<dbReference type="EC" id="2.7.7.18" evidence="11"/>
<evidence type="ECO:0000256" key="4">
    <source>
        <dbReference type="ARBA" id="ARBA00022642"/>
    </source>
</evidence>
<comment type="similarity">
    <text evidence="3 11">Belongs to the NadD family.</text>
</comment>
<comment type="function">
    <text evidence="1 11">Catalyzes the reversible adenylation of nicotinate mononucleotide (NaMN) to nicotinic acid adenine dinucleotide (NaAD).</text>
</comment>
<dbReference type="CDD" id="cd02165">
    <property type="entry name" value="NMNAT"/>
    <property type="match status" value="1"/>
</dbReference>
<dbReference type="GO" id="GO:0005524">
    <property type="term" value="F:ATP binding"/>
    <property type="evidence" value="ECO:0007669"/>
    <property type="project" value="UniProtKB-KW"/>
</dbReference>
<sequence length="220" mass="24811">MRRRSGPFVGLLGGSFNPAHTGHKRISLLARRALGLDEVWWMVSPGNPLKPRKGMAPLNARVAAARVMARRAPIRVTAIERELGTRYTYDTLRALLRRYPKRRFVWLMGADNLAQFDQWKNWRGIARTLPIAVIARPGYDDDALASPAMAWLRRFEVSAARLKNAGEWRAPALTMLRFDPDPTSATAIRRGNPDWVTQYLNAAPRDAITHHIIGAEDNPL</sequence>
<evidence type="ECO:0000256" key="2">
    <source>
        <dbReference type="ARBA" id="ARBA00005019"/>
    </source>
</evidence>
<organism evidence="13 14">
    <name type="scientific">Tsuneonella suprasediminis</name>
    <dbReference type="NCBI Taxonomy" id="2306996"/>
    <lineage>
        <taxon>Bacteria</taxon>
        <taxon>Pseudomonadati</taxon>
        <taxon>Pseudomonadota</taxon>
        <taxon>Alphaproteobacteria</taxon>
        <taxon>Sphingomonadales</taxon>
        <taxon>Erythrobacteraceae</taxon>
        <taxon>Tsuneonella</taxon>
    </lineage>
</organism>
<evidence type="ECO:0000256" key="5">
    <source>
        <dbReference type="ARBA" id="ARBA00022679"/>
    </source>
</evidence>
<evidence type="ECO:0000256" key="1">
    <source>
        <dbReference type="ARBA" id="ARBA00002324"/>
    </source>
</evidence>
<evidence type="ECO:0000313" key="13">
    <source>
        <dbReference type="EMBL" id="RJX65723.1"/>
    </source>
</evidence>
<dbReference type="GO" id="GO:0009435">
    <property type="term" value="P:NAD+ biosynthetic process"/>
    <property type="evidence" value="ECO:0007669"/>
    <property type="project" value="UniProtKB-UniRule"/>
</dbReference>
<dbReference type="InterPro" id="IPR014729">
    <property type="entry name" value="Rossmann-like_a/b/a_fold"/>
</dbReference>
<keyword evidence="6 11" id="KW-0548">Nucleotidyltransferase</keyword>
<dbReference type="AlphaFoldDB" id="A0A419QYG5"/>
<dbReference type="PANTHER" id="PTHR39321:SF3">
    <property type="entry name" value="PHOSPHOPANTETHEINE ADENYLYLTRANSFERASE"/>
    <property type="match status" value="1"/>
</dbReference>
<dbReference type="PANTHER" id="PTHR39321">
    <property type="entry name" value="NICOTINATE-NUCLEOTIDE ADENYLYLTRANSFERASE-RELATED"/>
    <property type="match status" value="1"/>
</dbReference>
<dbReference type="InterPro" id="IPR004821">
    <property type="entry name" value="Cyt_trans-like"/>
</dbReference>
<dbReference type="RefSeq" id="WP_120112734.1">
    <property type="nucleotide sequence ID" value="NZ_RAHJ01000022.1"/>
</dbReference>
<dbReference type="Gene3D" id="3.40.50.620">
    <property type="entry name" value="HUPs"/>
    <property type="match status" value="1"/>
</dbReference>
<evidence type="ECO:0000256" key="6">
    <source>
        <dbReference type="ARBA" id="ARBA00022695"/>
    </source>
</evidence>
<evidence type="ECO:0000256" key="10">
    <source>
        <dbReference type="ARBA" id="ARBA00048721"/>
    </source>
</evidence>
<keyword evidence="9 11" id="KW-0520">NAD</keyword>
<name>A0A419QYG5_9SPHN</name>
<keyword evidence="7 11" id="KW-0547">Nucleotide-binding</keyword>
<dbReference type="EMBL" id="RAHJ01000022">
    <property type="protein sequence ID" value="RJX65723.1"/>
    <property type="molecule type" value="Genomic_DNA"/>
</dbReference>
<feature type="domain" description="Cytidyltransferase-like" evidence="12">
    <location>
        <begin position="11"/>
        <end position="190"/>
    </location>
</feature>
<dbReference type="GO" id="GO:0004515">
    <property type="term" value="F:nicotinate-nucleotide adenylyltransferase activity"/>
    <property type="evidence" value="ECO:0007669"/>
    <property type="project" value="UniProtKB-UniRule"/>
</dbReference>
<evidence type="ECO:0000259" key="12">
    <source>
        <dbReference type="Pfam" id="PF01467"/>
    </source>
</evidence>
<comment type="pathway">
    <text evidence="2 11">Cofactor biosynthesis; NAD(+) biosynthesis; deamido-NAD(+) from nicotinate D-ribonucleotide: step 1/1.</text>
</comment>
<evidence type="ECO:0000256" key="9">
    <source>
        <dbReference type="ARBA" id="ARBA00023027"/>
    </source>
</evidence>
<reference evidence="13 14" key="1">
    <citation type="submission" date="2018-09" db="EMBL/GenBank/DDBJ databases">
        <title>Altererythrobacter sp.Ery1 and Ery12, the genome sequencing of novel strains in genus Alterythrobacter.</title>
        <authorList>
            <person name="Cheng H."/>
            <person name="Wu Y.-H."/>
            <person name="Fang C."/>
            <person name="Xu X.-W."/>
        </authorList>
    </citation>
    <scope>NUCLEOTIDE SEQUENCE [LARGE SCALE GENOMIC DNA]</scope>
    <source>
        <strain evidence="13 14">Ery12</strain>
    </source>
</reference>
<dbReference type="Proteomes" id="UP000284322">
    <property type="component" value="Unassembled WGS sequence"/>
</dbReference>
<keyword evidence="4 11" id="KW-0662">Pyridine nucleotide biosynthesis</keyword>
<dbReference type="InterPro" id="IPR005248">
    <property type="entry name" value="NadD/NMNAT"/>
</dbReference>
<evidence type="ECO:0000256" key="11">
    <source>
        <dbReference type="HAMAP-Rule" id="MF_00244"/>
    </source>
</evidence>
<evidence type="ECO:0000256" key="7">
    <source>
        <dbReference type="ARBA" id="ARBA00022741"/>
    </source>
</evidence>
<keyword evidence="5 11" id="KW-0808">Transferase</keyword>
<protein>
    <recommendedName>
        <fullName evidence="11">Probable nicotinate-nucleotide adenylyltransferase</fullName>
        <ecNumber evidence="11">2.7.7.18</ecNumber>
    </recommendedName>
    <alternativeName>
        <fullName evidence="11">Deamido-NAD(+) diphosphorylase</fullName>
    </alternativeName>
    <alternativeName>
        <fullName evidence="11">Deamido-NAD(+) pyrophosphorylase</fullName>
    </alternativeName>
    <alternativeName>
        <fullName evidence="11">Nicotinate mononucleotide adenylyltransferase</fullName>
        <shortName evidence="11">NaMN adenylyltransferase</shortName>
    </alternativeName>
</protein>